<keyword evidence="2" id="KW-1133">Transmembrane helix</keyword>
<feature type="region of interest" description="Disordered" evidence="1">
    <location>
        <begin position="251"/>
        <end position="313"/>
    </location>
</feature>
<comment type="caution">
    <text evidence="4">The sequence shown here is derived from an EMBL/GenBank/DDBJ whole genome shotgun (WGS) entry which is preliminary data.</text>
</comment>
<sequence length="313" mass="34277">MRYLWQLLLFLPFLSLAQGETPAQANKKLFERTIDELNFRTFETVYDKHFTRQKFPENLRTAAARRAFTNFEGNAELQKLFLNYNGVAERYKTHFGGGSLSQAEFEKQLNGVVRDRNFEFFIRGLPRDERSALIRTEQRIIKQAVARFNASGDTGPANVPAADAEPEPSLASAPLTTNGPAAEAAPAAGASEPELRSPATDAGAEPSTAGPGWVGYLTLLSSLATLGLGGFALLSVLPELSRLRRRVRELEAAGTQPPAYAETDPDAPDQAPTEARPSFLSRLRGPAGGELLTDNYDDGDEDDDEPDPRQPLR</sequence>
<keyword evidence="3" id="KW-0732">Signal</keyword>
<dbReference type="Proteomes" id="UP001597197">
    <property type="component" value="Unassembled WGS sequence"/>
</dbReference>
<keyword evidence="2" id="KW-0472">Membrane</keyword>
<evidence type="ECO:0000313" key="5">
    <source>
        <dbReference type="Proteomes" id="UP001597197"/>
    </source>
</evidence>
<accession>A0ABW4R0B2</accession>
<evidence type="ECO:0008006" key="6">
    <source>
        <dbReference type="Google" id="ProtNLM"/>
    </source>
</evidence>
<name>A0ABW4R0B2_9BACT</name>
<gene>
    <name evidence="4" type="ORF">ACFSDX_22990</name>
</gene>
<reference evidence="5" key="1">
    <citation type="journal article" date="2019" name="Int. J. Syst. Evol. Microbiol.">
        <title>The Global Catalogue of Microorganisms (GCM) 10K type strain sequencing project: providing services to taxonomists for standard genome sequencing and annotation.</title>
        <authorList>
            <consortium name="The Broad Institute Genomics Platform"/>
            <consortium name="The Broad Institute Genome Sequencing Center for Infectious Disease"/>
            <person name="Wu L."/>
            <person name="Ma J."/>
        </authorList>
    </citation>
    <scope>NUCLEOTIDE SEQUENCE [LARGE SCALE GENOMIC DNA]</scope>
    <source>
        <strain evidence="5">CGMCC 1.15795</strain>
    </source>
</reference>
<protein>
    <recommendedName>
        <fullName evidence="6">Cathepsin propeptide inhibitor domain-containing protein</fullName>
    </recommendedName>
</protein>
<evidence type="ECO:0000313" key="4">
    <source>
        <dbReference type="EMBL" id="MFD1875318.1"/>
    </source>
</evidence>
<evidence type="ECO:0000256" key="1">
    <source>
        <dbReference type="SAM" id="MobiDB-lite"/>
    </source>
</evidence>
<feature type="signal peptide" evidence="3">
    <location>
        <begin position="1"/>
        <end position="17"/>
    </location>
</feature>
<feature type="transmembrane region" description="Helical" evidence="2">
    <location>
        <begin position="213"/>
        <end position="237"/>
    </location>
</feature>
<feature type="chain" id="PRO_5045104273" description="Cathepsin propeptide inhibitor domain-containing protein" evidence="3">
    <location>
        <begin position="18"/>
        <end position="313"/>
    </location>
</feature>
<proteinExistence type="predicted"/>
<organism evidence="4 5">
    <name type="scientific">Hymenobacter bucti</name>
    <dbReference type="NCBI Taxonomy" id="1844114"/>
    <lineage>
        <taxon>Bacteria</taxon>
        <taxon>Pseudomonadati</taxon>
        <taxon>Bacteroidota</taxon>
        <taxon>Cytophagia</taxon>
        <taxon>Cytophagales</taxon>
        <taxon>Hymenobacteraceae</taxon>
        <taxon>Hymenobacter</taxon>
    </lineage>
</organism>
<dbReference type="RefSeq" id="WP_382317879.1">
    <property type="nucleotide sequence ID" value="NZ_JBHUFD010000018.1"/>
</dbReference>
<evidence type="ECO:0000256" key="3">
    <source>
        <dbReference type="SAM" id="SignalP"/>
    </source>
</evidence>
<dbReference type="EMBL" id="JBHUFD010000018">
    <property type="protein sequence ID" value="MFD1875318.1"/>
    <property type="molecule type" value="Genomic_DNA"/>
</dbReference>
<keyword evidence="5" id="KW-1185">Reference proteome</keyword>
<keyword evidence="2" id="KW-0812">Transmembrane</keyword>
<feature type="compositionally biased region" description="Acidic residues" evidence="1">
    <location>
        <begin position="295"/>
        <end position="306"/>
    </location>
</feature>
<evidence type="ECO:0000256" key="2">
    <source>
        <dbReference type="SAM" id="Phobius"/>
    </source>
</evidence>
<feature type="region of interest" description="Disordered" evidence="1">
    <location>
        <begin position="152"/>
        <end position="207"/>
    </location>
</feature>
<feature type="compositionally biased region" description="Low complexity" evidence="1">
    <location>
        <begin position="179"/>
        <end position="192"/>
    </location>
</feature>